<name>A0A4Q7M0L8_9MICO</name>
<comment type="subcellular location">
    <subcellularLocation>
        <location evidence="1">Membrane</location>
    </subcellularLocation>
</comment>
<dbReference type="SUPFAM" id="SSF56601">
    <property type="entry name" value="beta-lactamase/transpeptidase-like"/>
    <property type="match status" value="1"/>
</dbReference>
<dbReference type="Pfam" id="PF03717">
    <property type="entry name" value="PBP_dimer"/>
    <property type="match status" value="1"/>
</dbReference>
<dbReference type="InterPro" id="IPR005311">
    <property type="entry name" value="PBP_dimer"/>
</dbReference>
<dbReference type="Gene3D" id="3.40.710.10">
    <property type="entry name" value="DD-peptidase/beta-lactamase superfamily"/>
    <property type="match status" value="1"/>
</dbReference>
<comment type="similarity">
    <text evidence="2">Belongs to the transpeptidase family.</text>
</comment>
<accession>A0A4Q7M0L8</accession>
<dbReference type="InterPro" id="IPR012338">
    <property type="entry name" value="Beta-lactam/transpept-like"/>
</dbReference>
<evidence type="ECO:0000313" key="9">
    <source>
        <dbReference type="Proteomes" id="UP000293852"/>
    </source>
</evidence>
<dbReference type="GO" id="GO:0008658">
    <property type="term" value="F:penicillin binding"/>
    <property type="evidence" value="ECO:0007669"/>
    <property type="project" value="InterPro"/>
</dbReference>
<evidence type="ECO:0000256" key="2">
    <source>
        <dbReference type="ARBA" id="ARBA00007171"/>
    </source>
</evidence>
<keyword evidence="5" id="KW-0812">Transmembrane</keyword>
<dbReference type="PANTHER" id="PTHR30627">
    <property type="entry name" value="PEPTIDOGLYCAN D,D-TRANSPEPTIDASE"/>
    <property type="match status" value="1"/>
</dbReference>
<sequence length="682" mass="71264">MTRREAPPAKAGASRSTAASGARPRSAGSAARTTPRPAARTSARLAAPTPRPAARAGARASVGETARGAGAPPRAGAVSRAPGAIDRRPPAPPRGAPKPASPERRQRWLMVVAALVVMVFVGRLVQVQVFQAPSLAAKARATRMVTISEPAHRGDITDRNGVVLATSVDRYTISADPWAIQGYRAYGRQDADGNPVADGALGVAQLLAPVLGANKAELAARLNGDGRYVVLGRDVEPDKQREIRALGLQAYIRTELVSKRVYPAGSVAGTLVGFVDDEQKGQGGLERAYDDVLAGTAGQVSYERSLDGVRIPGGEQASTPAVAGGDVVLTIDSDIQWKAEDAINDMVRKSGAAFGIVLVQDIHTGEMLAIADSGAVDPNDRSTASVAKGSRAVQETFEPGSTGKVVTMAAALETGVWTPESQFTVPYRFTTPNGQTFSDSHDHPVLNLTLAGVLAQSSNSGTVQIAEKIPPQVQYDFMHKFGFGEMTGLGLPAESRGILHPADQWDGRTRYAVAFGQGVSVNAMQATGVFSTVGNLGVSVPPTLVEGTRSPDGDLVAAEQKPGTRVISEATATTLLHMMEEVTGEDGTAQQAQIPGYRVAGKTGTAQIFLPSGGYTYMASFIGVAPADDPRYTVSVFLKSPHSSIYGGVVAAPVFRDVMSFVLQKEAVPPSAPAPEPLPLTW</sequence>
<evidence type="ECO:0000313" key="8">
    <source>
        <dbReference type="EMBL" id="RZS61296.1"/>
    </source>
</evidence>
<dbReference type="InterPro" id="IPR001460">
    <property type="entry name" value="PCN-bd_Tpept"/>
</dbReference>
<keyword evidence="5" id="KW-1133">Transmembrane helix</keyword>
<dbReference type="SUPFAM" id="SSF56519">
    <property type="entry name" value="Penicillin binding protein dimerisation domain"/>
    <property type="match status" value="1"/>
</dbReference>
<feature type="domain" description="Penicillin-binding protein transpeptidase" evidence="6">
    <location>
        <begin position="355"/>
        <end position="659"/>
    </location>
</feature>
<dbReference type="AlphaFoldDB" id="A0A4Q7M0L8"/>
<keyword evidence="3 5" id="KW-0472">Membrane</keyword>
<dbReference type="OrthoDB" id="9789078at2"/>
<dbReference type="Pfam" id="PF00905">
    <property type="entry name" value="Transpeptidase"/>
    <property type="match status" value="1"/>
</dbReference>
<evidence type="ECO:0000259" key="6">
    <source>
        <dbReference type="Pfam" id="PF00905"/>
    </source>
</evidence>
<keyword evidence="9" id="KW-1185">Reference proteome</keyword>
<feature type="transmembrane region" description="Helical" evidence="5">
    <location>
        <begin position="108"/>
        <end position="125"/>
    </location>
</feature>
<reference evidence="8 9" key="1">
    <citation type="submission" date="2019-02" db="EMBL/GenBank/DDBJ databases">
        <title>Sequencing the genomes of 1000 actinobacteria strains.</title>
        <authorList>
            <person name="Klenk H.-P."/>
        </authorList>
    </citation>
    <scope>NUCLEOTIDE SEQUENCE [LARGE SCALE GENOMIC DNA]</scope>
    <source>
        <strain evidence="8 9">DSM 16932</strain>
    </source>
</reference>
<proteinExistence type="inferred from homology"/>
<feature type="compositionally biased region" description="Low complexity" evidence="4">
    <location>
        <begin position="11"/>
        <end position="84"/>
    </location>
</feature>
<feature type="region of interest" description="Disordered" evidence="4">
    <location>
        <begin position="1"/>
        <end position="103"/>
    </location>
</feature>
<dbReference type="InterPro" id="IPR036138">
    <property type="entry name" value="PBP_dimer_sf"/>
</dbReference>
<dbReference type="Proteomes" id="UP000293852">
    <property type="component" value="Unassembled WGS sequence"/>
</dbReference>
<protein>
    <submittedName>
        <fullName evidence="8">Peptidoglycan synthetase FtsI</fullName>
    </submittedName>
</protein>
<dbReference type="EMBL" id="SGWX01000001">
    <property type="protein sequence ID" value="RZS61296.1"/>
    <property type="molecule type" value="Genomic_DNA"/>
</dbReference>
<dbReference type="Gene3D" id="3.90.1310.10">
    <property type="entry name" value="Penicillin-binding protein 2a (Domain 2)"/>
    <property type="match status" value="1"/>
</dbReference>
<evidence type="ECO:0000256" key="4">
    <source>
        <dbReference type="SAM" id="MobiDB-lite"/>
    </source>
</evidence>
<dbReference type="RefSeq" id="WP_130413874.1">
    <property type="nucleotide sequence ID" value="NZ_SGWX01000001.1"/>
</dbReference>
<organism evidence="8 9">
    <name type="scientific">Xylanimonas ulmi</name>
    <dbReference type="NCBI Taxonomy" id="228973"/>
    <lineage>
        <taxon>Bacteria</taxon>
        <taxon>Bacillati</taxon>
        <taxon>Actinomycetota</taxon>
        <taxon>Actinomycetes</taxon>
        <taxon>Micrococcales</taxon>
        <taxon>Promicromonosporaceae</taxon>
        <taxon>Xylanimonas</taxon>
    </lineage>
</organism>
<dbReference type="GO" id="GO:0071555">
    <property type="term" value="P:cell wall organization"/>
    <property type="evidence" value="ECO:0007669"/>
    <property type="project" value="TreeGrafter"/>
</dbReference>
<evidence type="ECO:0000259" key="7">
    <source>
        <dbReference type="Pfam" id="PF03717"/>
    </source>
</evidence>
<feature type="domain" description="Penicillin-binding protein dimerisation" evidence="7">
    <location>
        <begin position="149"/>
        <end position="310"/>
    </location>
</feature>
<feature type="compositionally biased region" description="Pro residues" evidence="4">
    <location>
        <begin position="90"/>
        <end position="100"/>
    </location>
</feature>
<dbReference type="Gene3D" id="3.30.450.330">
    <property type="match status" value="1"/>
</dbReference>
<dbReference type="GO" id="GO:0005886">
    <property type="term" value="C:plasma membrane"/>
    <property type="evidence" value="ECO:0007669"/>
    <property type="project" value="TreeGrafter"/>
</dbReference>
<evidence type="ECO:0000256" key="3">
    <source>
        <dbReference type="ARBA" id="ARBA00023136"/>
    </source>
</evidence>
<gene>
    <name evidence="8" type="ORF">EV386_1593</name>
</gene>
<comment type="caution">
    <text evidence="8">The sequence shown here is derived from an EMBL/GenBank/DDBJ whole genome shotgun (WGS) entry which is preliminary data.</text>
</comment>
<evidence type="ECO:0000256" key="1">
    <source>
        <dbReference type="ARBA" id="ARBA00004370"/>
    </source>
</evidence>
<evidence type="ECO:0000256" key="5">
    <source>
        <dbReference type="SAM" id="Phobius"/>
    </source>
</evidence>
<dbReference type="PANTHER" id="PTHR30627:SF1">
    <property type="entry name" value="PEPTIDOGLYCAN D,D-TRANSPEPTIDASE FTSI"/>
    <property type="match status" value="1"/>
</dbReference>
<dbReference type="InterPro" id="IPR050515">
    <property type="entry name" value="Beta-lactam/transpept"/>
</dbReference>